<feature type="transmembrane region" description="Helical" evidence="1">
    <location>
        <begin position="32"/>
        <end position="52"/>
    </location>
</feature>
<protein>
    <submittedName>
        <fullName evidence="2">Uncharacterized protein</fullName>
    </submittedName>
</protein>
<dbReference type="AlphaFoldDB" id="A0A917SB80"/>
<evidence type="ECO:0000256" key="1">
    <source>
        <dbReference type="SAM" id="Phobius"/>
    </source>
</evidence>
<comment type="caution">
    <text evidence="2">The sequence shown here is derived from an EMBL/GenBank/DDBJ whole genome shotgun (WGS) entry which is preliminary data.</text>
</comment>
<keyword evidence="3" id="KW-1185">Reference proteome</keyword>
<reference evidence="2" key="1">
    <citation type="journal article" date="2014" name="Int. J. Syst. Evol. Microbiol.">
        <title>Complete genome sequence of Corynebacterium casei LMG S-19264T (=DSM 44701T), isolated from a smear-ripened cheese.</title>
        <authorList>
            <consortium name="US DOE Joint Genome Institute (JGI-PGF)"/>
            <person name="Walter F."/>
            <person name="Albersmeier A."/>
            <person name="Kalinowski J."/>
            <person name="Ruckert C."/>
        </authorList>
    </citation>
    <scope>NUCLEOTIDE SEQUENCE</scope>
    <source>
        <strain evidence="2">CGMCC 4.7306</strain>
    </source>
</reference>
<evidence type="ECO:0000313" key="2">
    <source>
        <dbReference type="EMBL" id="GGL65908.1"/>
    </source>
</evidence>
<accession>A0A917SB80</accession>
<organism evidence="2 3">
    <name type="scientific">Microlunatus endophyticus</name>
    <dbReference type="NCBI Taxonomy" id="1716077"/>
    <lineage>
        <taxon>Bacteria</taxon>
        <taxon>Bacillati</taxon>
        <taxon>Actinomycetota</taxon>
        <taxon>Actinomycetes</taxon>
        <taxon>Propionibacteriales</taxon>
        <taxon>Propionibacteriaceae</taxon>
        <taxon>Microlunatus</taxon>
    </lineage>
</organism>
<reference evidence="2" key="2">
    <citation type="submission" date="2020-09" db="EMBL/GenBank/DDBJ databases">
        <authorList>
            <person name="Sun Q."/>
            <person name="Zhou Y."/>
        </authorList>
    </citation>
    <scope>NUCLEOTIDE SEQUENCE</scope>
    <source>
        <strain evidence="2">CGMCC 4.7306</strain>
    </source>
</reference>
<dbReference type="Proteomes" id="UP000613840">
    <property type="component" value="Unassembled WGS sequence"/>
</dbReference>
<keyword evidence="1" id="KW-1133">Transmembrane helix</keyword>
<dbReference type="EMBL" id="BMMZ01000005">
    <property type="protein sequence ID" value="GGL65908.1"/>
    <property type="molecule type" value="Genomic_DNA"/>
</dbReference>
<feature type="transmembrane region" description="Helical" evidence="1">
    <location>
        <begin position="58"/>
        <end position="76"/>
    </location>
</feature>
<keyword evidence="1" id="KW-0812">Transmembrane</keyword>
<name>A0A917SB80_9ACTN</name>
<proteinExistence type="predicted"/>
<evidence type="ECO:0000313" key="3">
    <source>
        <dbReference type="Proteomes" id="UP000613840"/>
    </source>
</evidence>
<gene>
    <name evidence="2" type="ORF">GCM10011575_25400</name>
</gene>
<keyword evidence="1" id="KW-0472">Membrane</keyword>
<sequence>MLAPRLAEALVRDHRWPIPTDRGKTSAMARTLPVVIWVVAMAVMIIAVDIVFFRHHFWPRLAANIGIVLLVGAFYFRFRADL</sequence>